<comment type="similarity">
    <text evidence="1">Belongs to the Rv0495c family.</text>
</comment>
<dbReference type="Pfam" id="PF11307">
    <property type="entry name" value="DUF3109"/>
    <property type="match status" value="1"/>
</dbReference>
<evidence type="ECO:0000313" key="3">
    <source>
        <dbReference type="Proteomes" id="UP000076481"/>
    </source>
</evidence>
<dbReference type="InterPro" id="IPR021458">
    <property type="entry name" value="Rv0495c"/>
</dbReference>
<proteinExistence type="inferred from homology"/>
<organism evidence="2 3">
    <name type="scientific">Pelodictyon luteolum</name>
    <dbReference type="NCBI Taxonomy" id="1100"/>
    <lineage>
        <taxon>Bacteria</taxon>
        <taxon>Pseudomonadati</taxon>
        <taxon>Chlorobiota</taxon>
        <taxon>Chlorobiia</taxon>
        <taxon>Chlorobiales</taxon>
        <taxon>Chlorobiaceae</taxon>
        <taxon>Chlorobium/Pelodictyon group</taxon>
        <taxon>Pelodictyon</taxon>
    </lineage>
</organism>
<dbReference type="EMBL" id="LVWG01000013">
    <property type="protein sequence ID" value="KZK75068.1"/>
    <property type="molecule type" value="Genomic_DNA"/>
</dbReference>
<dbReference type="RefSeq" id="WP_303680801.1">
    <property type="nucleotide sequence ID" value="NZ_LVWG01000013.1"/>
</dbReference>
<protein>
    <recommendedName>
        <fullName evidence="4">DUF3109 family protein</fullName>
    </recommendedName>
</protein>
<reference evidence="2 3" key="1">
    <citation type="submission" date="2016-03" db="EMBL/GenBank/DDBJ databases">
        <title>Speciation and ecological success in dimly lit waters: horizontal gene transfer in a green sulfur bacteria bloom unveiled by metagenomic assembly.</title>
        <authorList>
            <person name="Llorens-Mares T."/>
            <person name="Liu Z."/>
            <person name="Allen L.Z."/>
            <person name="Rusch D.B."/>
            <person name="Craig M.T."/>
            <person name="Dupont C.L."/>
            <person name="Bryant D.A."/>
            <person name="Casamayor E.O."/>
        </authorList>
    </citation>
    <scope>NUCLEOTIDE SEQUENCE [LARGE SCALE GENOMIC DNA]</scope>
    <source>
        <strain evidence="2">CIII</strain>
    </source>
</reference>
<name>A0A165MC37_PELLU</name>
<evidence type="ECO:0000256" key="1">
    <source>
        <dbReference type="ARBA" id="ARBA00093770"/>
    </source>
</evidence>
<accession>A0A165MC37</accession>
<dbReference type="AlphaFoldDB" id="A0A165MC37"/>
<gene>
    <name evidence="2" type="ORF">A3K90_04445</name>
</gene>
<evidence type="ECO:0000313" key="2">
    <source>
        <dbReference type="EMBL" id="KZK75068.1"/>
    </source>
</evidence>
<dbReference type="Proteomes" id="UP000076481">
    <property type="component" value="Unassembled WGS sequence"/>
</dbReference>
<sequence length="190" mass="20909">MAMISVGDVLVDGAVLDAFFSCDLDACAGSCCVEGELGAPLTPAEAALLEHPPGQLLRMLPEKSARWIARHGSVEVYQGTLYTRTVDSRECVFALERDGVTLCAIEIAFREGIAGYNKPLSCRLFPIRVRKKFGLAYLVYEEHAMCRAARRLGGELQMPLVDYLSTALEELYGREWVESLAAFRKPSSKS</sequence>
<comment type="caution">
    <text evidence="2">The sequence shown here is derived from an EMBL/GenBank/DDBJ whole genome shotgun (WGS) entry which is preliminary data.</text>
</comment>
<evidence type="ECO:0008006" key="4">
    <source>
        <dbReference type="Google" id="ProtNLM"/>
    </source>
</evidence>